<dbReference type="InterPro" id="IPR048395">
    <property type="entry name" value="Glyco_hydro_31_C"/>
</dbReference>
<accession>A0A512I9K9</accession>
<dbReference type="EMBL" id="BJZS01000016">
    <property type="protein sequence ID" value="GEO94385.1"/>
    <property type="molecule type" value="Genomic_DNA"/>
</dbReference>
<evidence type="ECO:0000256" key="2">
    <source>
        <dbReference type="RuleBase" id="RU361185"/>
    </source>
</evidence>
<evidence type="ECO:0000256" key="3">
    <source>
        <dbReference type="SAM" id="MobiDB-lite"/>
    </source>
</evidence>
<organism evidence="6 7">
    <name type="scientific">Kocuria turfanensis</name>
    <dbReference type="NCBI Taxonomy" id="388357"/>
    <lineage>
        <taxon>Bacteria</taxon>
        <taxon>Bacillati</taxon>
        <taxon>Actinomycetota</taxon>
        <taxon>Actinomycetes</taxon>
        <taxon>Micrococcales</taxon>
        <taxon>Micrococcaceae</taxon>
        <taxon>Kocuria</taxon>
    </lineage>
</organism>
<dbReference type="GO" id="GO:0006491">
    <property type="term" value="P:N-glycan processing"/>
    <property type="evidence" value="ECO:0007669"/>
    <property type="project" value="TreeGrafter"/>
</dbReference>
<dbReference type="InterPro" id="IPR013780">
    <property type="entry name" value="Glyco_hydro_b"/>
</dbReference>
<dbReference type="Gene3D" id="2.60.40.1180">
    <property type="entry name" value="Golgi alpha-mannosidase II"/>
    <property type="match status" value="2"/>
</dbReference>
<comment type="caution">
    <text evidence="6">The sequence shown here is derived from an EMBL/GenBank/DDBJ whole genome shotgun (WGS) entry which is preliminary data.</text>
</comment>
<evidence type="ECO:0000313" key="6">
    <source>
        <dbReference type="EMBL" id="GEO94385.1"/>
    </source>
</evidence>
<keyword evidence="2" id="KW-0326">Glycosidase</keyword>
<reference evidence="6 7" key="1">
    <citation type="submission" date="2019-07" db="EMBL/GenBank/DDBJ databases">
        <title>Whole genome shotgun sequence of Kocuria turfanensis NBRC 107627.</title>
        <authorList>
            <person name="Hosoyama A."/>
            <person name="Uohara A."/>
            <person name="Ohji S."/>
            <person name="Ichikawa N."/>
        </authorList>
    </citation>
    <scope>NUCLEOTIDE SEQUENCE [LARGE SCALE GENOMIC DNA]</scope>
    <source>
        <strain evidence="6 7">NBRC 107627</strain>
    </source>
</reference>
<dbReference type="SUPFAM" id="SSF51011">
    <property type="entry name" value="Glycosyl hydrolase domain"/>
    <property type="match status" value="1"/>
</dbReference>
<feature type="region of interest" description="Disordered" evidence="3">
    <location>
        <begin position="1"/>
        <end position="28"/>
    </location>
</feature>
<dbReference type="AlphaFoldDB" id="A0A512I9K9"/>
<feature type="domain" description="Glycoside hydrolase family 31 TIM barrel" evidence="4">
    <location>
        <begin position="210"/>
        <end position="515"/>
    </location>
</feature>
<dbReference type="InterPro" id="IPR000322">
    <property type="entry name" value="Glyco_hydro_31_TIM"/>
</dbReference>
<dbReference type="Pfam" id="PF01055">
    <property type="entry name" value="Glyco_hydro_31_2nd"/>
    <property type="match status" value="1"/>
</dbReference>
<dbReference type="SUPFAM" id="SSF51445">
    <property type="entry name" value="(Trans)glycosidases"/>
    <property type="match status" value="1"/>
</dbReference>
<evidence type="ECO:0000256" key="1">
    <source>
        <dbReference type="ARBA" id="ARBA00007806"/>
    </source>
</evidence>
<keyword evidence="2" id="KW-0378">Hydrolase</keyword>
<evidence type="ECO:0000259" key="4">
    <source>
        <dbReference type="Pfam" id="PF01055"/>
    </source>
</evidence>
<name>A0A512I9K9_9MICC</name>
<sequence length="815" mass="89737">MPQPPPDPGPYAGGMPLPRFRPTGHGSPEPAAVVAGAHYRITVLTDGLLRLEYSPGGRFEDRPSAFAVHRRFPVPPFRVRRSEAGLELFTDRIHLSYDEREFSPSGLSVQVRGGVTNYHSVWRYGTPVPTLGGTARTLDEADGPIPLEPGINSREGFGVVDDSASVLLTEDGWYAPRPREEGAVDLYFFGYGHDHQEALRAFYALSGPQPVLPRYALGNWWSRYHAYDETEYRQLVQDFADRRLPFSVLVVDMDWHLTDEHVERHHGSGWTGYTWNRELFPDPRRFLGWAHERGYRVTLNLHPADGVRSFEEPYPAMLQALGRDPGTEEPVAFDVTDREFVSAYFEVLHRGLEADGVDFWWIDWQSGEHSRLPGVDPLWVLNHYHFLDSASGGERPLILSRYAGPGSHRYPVGFSGDTVISWASLAFQPRFTATAANIGFGWWSHDIGGHIYGSRDDELATRWLQFGVFSPMLRLHSGNNDFIAKEPWRYRSPYAEIMERGLRLRHRLIPYLHTANRAAAVDGVPLVRPLYFEHPEAEQAYRYDHQYLFGPELMVAPVTAPVDPVLTRAAVPVWLPEGSWTDLCTGTVYDGGRELMLHRGLGELPVLARAGAIVPLAGADPDAAPGPGNPAELEVLVVAGASHGSVLDEDDGAGDGRDPARWARTELSLDVAAGEFSLGPARGHLGCLPPARSWTVTVLGAAELTGLAVTVDGDDVPVSVVRRDRRTSVTVPDVPAGARVVLRSPGLRGVAVPDPAPRVFDMLNDAQIGYDVKQRLYTAVRQDPVAALGQAPALGAEGPLLSALAELVLAVRDGA</sequence>
<dbReference type="STRING" id="388357.GCA_001580365_01743"/>
<dbReference type="Proteomes" id="UP000321103">
    <property type="component" value="Unassembled WGS sequence"/>
</dbReference>
<dbReference type="Pfam" id="PF21365">
    <property type="entry name" value="Glyco_hydro_31_3rd"/>
    <property type="match status" value="1"/>
</dbReference>
<evidence type="ECO:0000259" key="5">
    <source>
        <dbReference type="Pfam" id="PF21365"/>
    </source>
</evidence>
<comment type="similarity">
    <text evidence="1 2">Belongs to the glycosyl hydrolase 31 family.</text>
</comment>
<dbReference type="Gene3D" id="3.20.20.80">
    <property type="entry name" value="Glycosidases"/>
    <property type="match status" value="1"/>
</dbReference>
<gene>
    <name evidence="6" type="ORF">KTU01_05080</name>
</gene>
<feature type="domain" description="Glycosyl hydrolase family 31 C-terminal" evidence="5">
    <location>
        <begin position="523"/>
        <end position="614"/>
    </location>
</feature>
<proteinExistence type="inferred from homology"/>
<keyword evidence="7" id="KW-1185">Reference proteome</keyword>
<dbReference type="PANTHER" id="PTHR22762:SF89">
    <property type="entry name" value="ALPHA-XYLOSIDASE"/>
    <property type="match status" value="1"/>
</dbReference>
<dbReference type="GO" id="GO:0090599">
    <property type="term" value="F:alpha-glucosidase activity"/>
    <property type="evidence" value="ECO:0007669"/>
    <property type="project" value="TreeGrafter"/>
</dbReference>
<dbReference type="GO" id="GO:0005975">
    <property type="term" value="P:carbohydrate metabolic process"/>
    <property type="evidence" value="ECO:0007669"/>
    <property type="project" value="InterPro"/>
</dbReference>
<dbReference type="InterPro" id="IPR017853">
    <property type="entry name" value="GH"/>
</dbReference>
<dbReference type="CDD" id="cd06595">
    <property type="entry name" value="GH31_u1"/>
    <property type="match status" value="1"/>
</dbReference>
<dbReference type="PANTHER" id="PTHR22762">
    <property type="entry name" value="ALPHA-GLUCOSIDASE"/>
    <property type="match status" value="1"/>
</dbReference>
<evidence type="ECO:0000313" key="7">
    <source>
        <dbReference type="Proteomes" id="UP000321103"/>
    </source>
</evidence>
<protein>
    <submittedName>
        <fullName evidence="6">Alpha-glucosidase</fullName>
    </submittedName>
</protein>